<accession>A0ABR1IZK9</accession>
<sequence length="58" mass="6837">MTLQLMYEQNLLTYRPLKSSVSAVRNLKSQETDSWRRPPAQLRVDTEGCRQVQIRRST</sequence>
<dbReference type="Proteomes" id="UP001498398">
    <property type="component" value="Unassembled WGS sequence"/>
</dbReference>
<dbReference type="EMBL" id="JBANRG010000053">
    <property type="protein sequence ID" value="KAK7443761.1"/>
    <property type="molecule type" value="Genomic_DNA"/>
</dbReference>
<organism evidence="1 2">
    <name type="scientific">Marasmiellus scandens</name>
    <dbReference type="NCBI Taxonomy" id="2682957"/>
    <lineage>
        <taxon>Eukaryota</taxon>
        <taxon>Fungi</taxon>
        <taxon>Dikarya</taxon>
        <taxon>Basidiomycota</taxon>
        <taxon>Agaricomycotina</taxon>
        <taxon>Agaricomycetes</taxon>
        <taxon>Agaricomycetidae</taxon>
        <taxon>Agaricales</taxon>
        <taxon>Marasmiineae</taxon>
        <taxon>Omphalotaceae</taxon>
        <taxon>Marasmiellus</taxon>
    </lineage>
</organism>
<protein>
    <submittedName>
        <fullName evidence="1">Uncharacterized protein</fullName>
    </submittedName>
</protein>
<gene>
    <name evidence="1" type="ORF">VKT23_015544</name>
</gene>
<evidence type="ECO:0000313" key="1">
    <source>
        <dbReference type="EMBL" id="KAK7443761.1"/>
    </source>
</evidence>
<comment type="caution">
    <text evidence="1">The sequence shown here is derived from an EMBL/GenBank/DDBJ whole genome shotgun (WGS) entry which is preliminary data.</text>
</comment>
<evidence type="ECO:0000313" key="2">
    <source>
        <dbReference type="Proteomes" id="UP001498398"/>
    </source>
</evidence>
<reference evidence="1 2" key="1">
    <citation type="submission" date="2024-01" db="EMBL/GenBank/DDBJ databases">
        <title>A draft genome for the cacao thread blight pathogen Marasmiellus scandens.</title>
        <authorList>
            <person name="Baruah I.K."/>
            <person name="Leung J."/>
            <person name="Bukari Y."/>
            <person name="Amoako-Attah I."/>
            <person name="Meinhardt L.W."/>
            <person name="Bailey B.A."/>
            <person name="Cohen S.P."/>
        </authorList>
    </citation>
    <scope>NUCLEOTIDE SEQUENCE [LARGE SCALE GENOMIC DNA]</scope>
    <source>
        <strain evidence="1 2">GH-19</strain>
    </source>
</reference>
<name>A0ABR1IZK9_9AGAR</name>
<keyword evidence="2" id="KW-1185">Reference proteome</keyword>
<proteinExistence type="predicted"/>